<protein>
    <recommendedName>
        <fullName evidence="2">VOC domain-containing protein</fullName>
    </recommendedName>
</protein>
<reference evidence="3" key="1">
    <citation type="submission" date="2021-01" db="EMBL/GenBank/DDBJ databases">
        <authorList>
            <person name="Corre E."/>
            <person name="Pelletier E."/>
            <person name="Niang G."/>
            <person name="Scheremetjew M."/>
            <person name="Finn R."/>
            <person name="Kale V."/>
            <person name="Holt S."/>
            <person name="Cochrane G."/>
            <person name="Meng A."/>
            <person name="Brown T."/>
            <person name="Cohen L."/>
        </authorList>
    </citation>
    <scope>NUCLEOTIDE SEQUENCE</scope>
    <source>
        <strain evidence="3">CCMP1661</strain>
    </source>
</reference>
<dbReference type="InterPro" id="IPR037523">
    <property type="entry name" value="VOC_core"/>
</dbReference>
<sequence>MQKTSAMEKQFSLAFLMLISIAAGAAACSHRITDESVACHKKVNSGPLELVALNHVSREATDLPKMVDFYKNVLGFREHQRPEFEFGGSWLLLAPNIMMHLIERDHDAVLREGPSSAPADAVEQTCEKFLRRGHHLAFRCLDIDVVKQKLNERGIPYHSSSVPNADVQQVFFFDPEGNGIEIGNFAEKQPPPKEEQGEY</sequence>
<dbReference type="InterPro" id="IPR004360">
    <property type="entry name" value="Glyas_Fos-R_dOase_dom"/>
</dbReference>
<proteinExistence type="predicted"/>
<dbReference type="SUPFAM" id="SSF54593">
    <property type="entry name" value="Glyoxalase/Bleomycin resistance protein/Dihydroxybiphenyl dioxygenase"/>
    <property type="match status" value="1"/>
</dbReference>
<dbReference type="PROSITE" id="PS51819">
    <property type="entry name" value="VOC"/>
    <property type="match status" value="1"/>
</dbReference>
<dbReference type="CDD" id="cd07245">
    <property type="entry name" value="VOC_like"/>
    <property type="match status" value="1"/>
</dbReference>
<feature type="signal peptide" evidence="1">
    <location>
        <begin position="1"/>
        <end position="27"/>
    </location>
</feature>
<evidence type="ECO:0000256" key="1">
    <source>
        <dbReference type="SAM" id="SignalP"/>
    </source>
</evidence>
<feature type="chain" id="PRO_5030672317" description="VOC domain-containing protein" evidence="1">
    <location>
        <begin position="28"/>
        <end position="199"/>
    </location>
</feature>
<organism evidence="3">
    <name type="scientific">Fibrocapsa japonica</name>
    <dbReference type="NCBI Taxonomy" id="94617"/>
    <lineage>
        <taxon>Eukaryota</taxon>
        <taxon>Sar</taxon>
        <taxon>Stramenopiles</taxon>
        <taxon>Ochrophyta</taxon>
        <taxon>Raphidophyceae</taxon>
        <taxon>Chattonellales</taxon>
        <taxon>Chattonellaceae</taxon>
        <taxon>Fibrocapsa</taxon>
    </lineage>
</organism>
<dbReference type="PROSITE" id="PS51257">
    <property type="entry name" value="PROKAR_LIPOPROTEIN"/>
    <property type="match status" value="1"/>
</dbReference>
<feature type="domain" description="VOC" evidence="2">
    <location>
        <begin position="52"/>
        <end position="185"/>
    </location>
</feature>
<dbReference type="PANTHER" id="PTHR47802:SF1">
    <property type="entry name" value="GLYOXALASE FAMILY PROTEIN, EXPRESSED"/>
    <property type="match status" value="1"/>
</dbReference>
<gene>
    <name evidence="3" type="ORF">FJAP1339_LOCUS1184</name>
</gene>
<dbReference type="AlphaFoldDB" id="A0A7S2UVT8"/>
<evidence type="ECO:0000313" key="3">
    <source>
        <dbReference type="EMBL" id="CAD9858666.1"/>
    </source>
</evidence>
<dbReference type="Gene3D" id="3.10.180.10">
    <property type="entry name" value="2,3-Dihydroxybiphenyl 1,2-Dioxygenase, domain 1"/>
    <property type="match status" value="1"/>
</dbReference>
<dbReference type="PANTHER" id="PTHR47802">
    <property type="entry name" value="GLYOXALASE FAMILY PROTEIN, EXPRESSED"/>
    <property type="match status" value="1"/>
</dbReference>
<accession>A0A7S2UVT8</accession>
<name>A0A7S2UVT8_9STRA</name>
<dbReference type="EMBL" id="HBHR01002705">
    <property type="protein sequence ID" value="CAD9858666.1"/>
    <property type="molecule type" value="Transcribed_RNA"/>
</dbReference>
<keyword evidence="1" id="KW-0732">Signal</keyword>
<evidence type="ECO:0000259" key="2">
    <source>
        <dbReference type="PROSITE" id="PS51819"/>
    </source>
</evidence>
<dbReference type="Pfam" id="PF00903">
    <property type="entry name" value="Glyoxalase"/>
    <property type="match status" value="1"/>
</dbReference>
<dbReference type="InterPro" id="IPR029068">
    <property type="entry name" value="Glyas_Bleomycin-R_OHBP_Dase"/>
</dbReference>